<protein>
    <recommendedName>
        <fullName evidence="1">GAF domain-containing protein</fullName>
    </recommendedName>
</protein>
<keyword evidence="3" id="KW-1185">Reference proteome</keyword>
<comment type="caution">
    <text evidence="2">The sequence shown here is derived from an EMBL/GenBank/DDBJ whole genome shotgun (WGS) entry which is preliminary data.</text>
</comment>
<feature type="domain" description="GAF" evidence="1">
    <location>
        <begin position="9"/>
        <end position="125"/>
    </location>
</feature>
<organism evidence="2 3">
    <name type="scientific">Muraenolepis orangiensis</name>
    <name type="common">Patagonian moray cod</name>
    <dbReference type="NCBI Taxonomy" id="630683"/>
    <lineage>
        <taxon>Eukaryota</taxon>
        <taxon>Metazoa</taxon>
        <taxon>Chordata</taxon>
        <taxon>Craniata</taxon>
        <taxon>Vertebrata</taxon>
        <taxon>Euteleostomi</taxon>
        <taxon>Actinopterygii</taxon>
        <taxon>Neopterygii</taxon>
        <taxon>Teleostei</taxon>
        <taxon>Neoteleostei</taxon>
        <taxon>Acanthomorphata</taxon>
        <taxon>Zeiogadaria</taxon>
        <taxon>Gadariae</taxon>
        <taxon>Gadiformes</taxon>
        <taxon>Muraenolepidoidei</taxon>
        <taxon>Muraenolepididae</taxon>
        <taxon>Muraenolepis</taxon>
    </lineage>
</organism>
<dbReference type="SUPFAM" id="SSF55781">
    <property type="entry name" value="GAF domain-like"/>
    <property type="match status" value="1"/>
</dbReference>
<dbReference type="InterPro" id="IPR003018">
    <property type="entry name" value="GAF"/>
</dbReference>
<dbReference type="AlphaFoldDB" id="A0A9Q0ETA0"/>
<reference evidence="2" key="1">
    <citation type="submission" date="2022-07" db="EMBL/GenBank/DDBJ databases">
        <title>Chromosome-level genome of Muraenolepis orangiensis.</title>
        <authorList>
            <person name="Kim J."/>
        </authorList>
    </citation>
    <scope>NUCLEOTIDE SEQUENCE</scope>
    <source>
        <strain evidence="2">KU_S4_2022</strain>
        <tissue evidence="2">Muscle</tissue>
    </source>
</reference>
<name>A0A9Q0ETA0_9TELE</name>
<dbReference type="EMBL" id="JANIIK010000038">
    <property type="protein sequence ID" value="KAJ3610202.1"/>
    <property type="molecule type" value="Genomic_DNA"/>
</dbReference>
<feature type="non-terminal residue" evidence="2">
    <location>
        <position position="1"/>
    </location>
</feature>
<proteinExistence type="predicted"/>
<gene>
    <name evidence="2" type="ORF">NHX12_022296</name>
</gene>
<dbReference type="Pfam" id="PF01590">
    <property type="entry name" value="GAF"/>
    <property type="match status" value="1"/>
</dbReference>
<accession>A0A9Q0ETA0</accession>
<evidence type="ECO:0000259" key="1">
    <source>
        <dbReference type="Pfam" id="PF01590"/>
    </source>
</evidence>
<dbReference type="InterPro" id="IPR029016">
    <property type="entry name" value="GAF-like_dom_sf"/>
</dbReference>
<dbReference type="Gene3D" id="3.30.450.40">
    <property type="match status" value="1"/>
</dbReference>
<dbReference type="Proteomes" id="UP001148018">
    <property type="component" value="Unassembled WGS sequence"/>
</dbReference>
<evidence type="ECO:0000313" key="2">
    <source>
        <dbReference type="EMBL" id="KAJ3610202.1"/>
    </source>
</evidence>
<evidence type="ECO:0000313" key="3">
    <source>
        <dbReference type="Proteomes" id="UP001148018"/>
    </source>
</evidence>
<sequence length="128" mass="14056">QSPQNSSRVQRTALLIGADRCSCFTSRSRNGTPELSVFPADMVVVGRTWSSSGGHGRRRADMVVVGRTAHSKKPQNIADVKKIMDYMLEDQEEKGPVDEAGWKIKNVLSLPIVNNKEEVVVGVVTSFN</sequence>